<comment type="pathway">
    <text evidence="2 9">Amino-acid biosynthesis; L-tryptophan biosynthesis; L-tryptophan from chorismate: step 3/5.</text>
</comment>
<reference evidence="11" key="1">
    <citation type="submission" date="2022-08" db="EMBL/GenBank/DDBJ databases">
        <title>Catabolic pathway analysis in culturable SAR92 clade bacteria reveals their overlooked roles in DMSP degradation in coastal seas.</title>
        <authorList>
            <person name="He X."/>
            <person name="Zhang X."/>
            <person name="Zhang Y."/>
        </authorList>
    </citation>
    <scope>NUCLEOTIDE SEQUENCE</scope>
    <source>
        <strain evidence="11">H455</strain>
    </source>
</reference>
<dbReference type="NCBIfam" id="NF002298">
    <property type="entry name" value="PRK01222.1-4"/>
    <property type="match status" value="1"/>
</dbReference>
<dbReference type="InterPro" id="IPR001240">
    <property type="entry name" value="PRAI_dom"/>
</dbReference>
<evidence type="ECO:0000256" key="8">
    <source>
        <dbReference type="ARBA" id="ARBA00023235"/>
    </source>
</evidence>
<evidence type="ECO:0000256" key="1">
    <source>
        <dbReference type="ARBA" id="ARBA00001164"/>
    </source>
</evidence>
<comment type="catalytic activity">
    <reaction evidence="1 9">
        <text>N-(5-phospho-beta-D-ribosyl)anthranilate = 1-(2-carboxyphenylamino)-1-deoxy-D-ribulose 5-phosphate</text>
        <dbReference type="Rhea" id="RHEA:21540"/>
        <dbReference type="ChEBI" id="CHEBI:18277"/>
        <dbReference type="ChEBI" id="CHEBI:58613"/>
        <dbReference type="EC" id="5.3.1.24"/>
    </reaction>
</comment>
<dbReference type="InterPro" id="IPR011060">
    <property type="entry name" value="RibuloseP-bd_barrel"/>
</dbReference>
<keyword evidence="8 9" id="KW-0413">Isomerase</keyword>
<accession>A0ABY5TL05</accession>
<dbReference type="EC" id="5.3.1.24" evidence="3 9"/>
<dbReference type="PANTHER" id="PTHR42894">
    <property type="entry name" value="N-(5'-PHOSPHORIBOSYL)ANTHRANILATE ISOMERASE"/>
    <property type="match status" value="1"/>
</dbReference>
<keyword evidence="12" id="KW-1185">Reference proteome</keyword>
<dbReference type="SUPFAM" id="SSF51366">
    <property type="entry name" value="Ribulose-phoshate binding barrel"/>
    <property type="match status" value="1"/>
</dbReference>
<evidence type="ECO:0000256" key="3">
    <source>
        <dbReference type="ARBA" id="ARBA00012572"/>
    </source>
</evidence>
<dbReference type="HAMAP" id="MF_00135">
    <property type="entry name" value="PRAI"/>
    <property type="match status" value="1"/>
</dbReference>
<keyword evidence="5 9" id="KW-0028">Amino-acid biosynthesis</keyword>
<name>A0ABY5TL05_9GAMM</name>
<dbReference type="Gene3D" id="3.20.20.70">
    <property type="entry name" value="Aldolase class I"/>
    <property type="match status" value="1"/>
</dbReference>
<dbReference type="PANTHER" id="PTHR42894:SF1">
    <property type="entry name" value="N-(5'-PHOSPHORIBOSYL)ANTHRANILATE ISOMERASE"/>
    <property type="match status" value="1"/>
</dbReference>
<dbReference type="Proteomes" id="UP001059934">
    <property type="component" value="Chromosome"/>
</dbReference>
<comment type="similarity">
    <text evidence="9">Belongs to the TrpF family.</text>
</comment>
<gene>
    <name evidence="9" type="primary">trpF</name>
    <name evidence="11" type="ORF">NYF23_07365</name>
</gene>
<keyword evidence="7 9" id="KW-0057">Aromatic amino acid biosynthesis</keyword>
<evidence type="ECO:0000256" key="4">
    <source>
        <dbReference type="ARBA" id="ARBA00022272"/>
    </source>
</evidence>
<protein>
    <recommendedName>
        <fullName evidence="4 9">N-(5'-phosphoribosyl)anthranilate isomerase</fullName>
        <shortName evidence="9">PRAI</shortName>
        <ecNumber evidence="3 9">5.3.1.24</ecNumber>
    </recommendedName>
</protein>
<dbReference type="CDD" id="cd00405">
    <property type="entry name" value="PRAI"/>
    <property type="match status" value="1"/>
</dbReference>
<feature type="domain" description="N-(5'phosphoribosyl) anthranilate isomerase (PRAI)" evidence="10">
    <location>
        <begin position="5"/>
        <end position="200"/>
    </location>
</feature>
<evidence type="ECO:0000313" key="11">
    <source>
        <dbReference type="EMBL" id="UVW33859.1"/>
    </source>
</evidence>
<evidence type="ECO:0000259" key="10">
    <source>
        <dbReference type="Pfam" id="PF00697"/>
    </source>
</evidence>
<evidence type="ECO:0000256" key="9">
    <source>
        <dbReference type="HAMAP-Rule" id="MF_00135"/>
    </source>
</evidence>
<dbReference type="Pfam" id="PF00697">
    <property type="entry name" value="PRAI"/>
    <property type="match status" value="1"/>
</dbReference>
<dbReference type="InterPro" id="IPR013785">
    <property type="entry name" value="Aldolase_TIM"/>
</dbReference>
<dbReference type="EMBL" id="CP103416">
    <property type="protein sequence ID" value="UVW33859.1"/>
    <property type="molecule type" value="Genomic_DNA"/>
</dbReference>
<dbReference type="InterPro" id="IPR044643">
    <property type="entry name" value="TrpF_fam"/>
</dbReference>
<evidence type="ECO:0000256" key="7">
    <source>
        <dbReference type="ARBA" id="ARBA00023141"/>
    </source>
</evidence>
<evidence type="ECO:0000256" key="6">
    <source>
        <dbReference type="ARBA" id="ARBA00022822"/>
    </source>
</evidence>
<sequence>MSVQVKICGITTLDQALMVQQAGADALGLVIYRKSSRYVDLRQAVAIRAVIASDVLCVVLLVNADKEFVKQVITEVKPDLLQFHGDESAEFCQQFGFPYIRALRMRDDLNIAAEAKAHKPAHSLLFDAWHPGQYGGTGESFDWARLPLERNFNLILAGGLTPDNVAQSVVAVAPDMVDVSGGVESAPGIKDPAKVRDFVQRAKAAS</sequence>
<dbReference type="GO" id="GO:0004640">
    <property type="term" value="F:phosphoribosylanthranilate isomerase activity"/>
    <property type="evidence" value="ECO:0007669"/>
    <property type="project" value="UniProtKB-EC"/>
</dbReference>
<evidence type="ECO:0000256" key="5">
    <source>
        <dbReference type="ARBA" id="ARBA00022605"/>
    </source>
</evidence>
<organism evidence="11 12">
    <name type="scientific">SAR92 clade bacterium H455</name>
    <dbReference type="NCBI Taxonomy" id="2974818"/>
    <lineage>
        <taxon>Bacteria</taxon>
        <taxon>Pseudomonadati</taxon>
        <taxon>Pseudomonadota</taxon>
        <taxon>Gammaproteobacteria</taxon>
        <taxon>Cellvibrionales</taxon>
        <taxon>Porticoccaceae</taxon>
        <taxon>SAR92 clade</taxon>
    </lineage>
</organism>
<evidence type="ECO:0000313" key="12">
    <source>
        <dbReference type="Proteomes" id="UP001059934"/>
    </source>
</evidence>
<keyword evidence="6 9" id="KW-0822">Tryptophan biosynthesis</keyword>
<evidence type="ECO:0000256" key="2">
    <source>
        <dbReference type="ARBA" id="ARBA00004664"/>
    </source>
</evidence>
<proteinExistence type="inferred from homology"/>